<feature type="region of interest" description="Disordered" evidence="1">
    <location>
        <begin position="104"/>
        <end position="142"/>
    </location>
</feature>
<dbReference type="Proteomes" id="UP001632037">
    <property type="component" value="Unassembled WGS sequence"/>
</dbReference>
<dbReference type="EMBL" id="JBIMZQ010000045">
    <property type="protein sequence ID" value="KAL3659751.1"/>
    <property type="molecule type" value="Genomic_DNA"/>
</dbReference>
<protein>
    <submittedName>
        <fullName evidence="2">Uncharacterized protein</fullName>
    </submittedName>
</protein>
<accession>A0ABD3EZP5</accession>
<gene>
    <name evidence="2" type="ORF">V7S43_015424</name>
</gene>
<keyword evidence="3" id="KW-1185">Reference proteome</keyword>
<comment type="caution">
    <text evidence="2">The sequence shown here is derived from an EMBL/GenBank/DDBJ whole genome shotgun (WGS) entry which is preliminary data.</text>
</comment>
<feature type="compositionally biased region" description="Basic and acidic residues" evidence="1">
    <location>
        <begin position="106"/>
        <end position="115"/>
    </location>
</feature>
<organism evidence="2 3">
    <name type="scientific">Phytophthora oleae</name>
    <dbReference type="NCBI Taxonomy" id="2107226"/>
    <lineage>
        <taxon>Eukaryota</taxon>
        <taxon>Sar</taxon>
        <taxon>Stramenopiles</taxon>
        <taxon>Oomycota</taxon>
        <taxon>Peronosporomycetes</taxon>
        <taxon>Peronosporales</taxon>
        <taxon>Peronosporaceae</taxon>
        <taxon>Phytophthora</taxon>
    </lineage>
</organism>
<sequence>MEATQDRRREAILKEEVTFKVLVNNYKQCTLFRTPDPPLNDHERVAKEKAYQSALQNHNRAADATREQDEAYIQLLNDTISREREERLQDKQRRLLQAIQYVFEDQSARNERSENSDEPIAAGNDTQSIPAESSDSEVESDS</sequence>
<evidence type="ECO:0000313" key="2">
    <source>
        <dbReference type="EMBL" id="KAL3659751.1"/>
    </source>
</evidence>
<reference evidence="2 3" key="1">
    <citation type="submission" date="2024-09" db="EMBL/GenBank/DDBJ databases">
        <title>Genome sequencing and assembly of Phytophthora oleae, isolate VK10A, causative agent of rot of olive drupes.</title>
        <authorList>
            <person name="Conti Taguali S."/>
            <person name="Riolo M."/>
            <person name="La Spada F."/>
            <person name="Cacciola S.O."/>
            <person name="Dionisio G."/>
        </authorList>
    </citation>
    <scope>NUCLEOTIDE SEQUENCE [LARGE SCALE GENOMIC DNA]</scope>
    <source>
        <strain evidence="2 3">VK10A</strain>
    </source>
</reference>
<name>A0ABD3EZP5_9STRA</name>
<evidence type="ECO:0000313" key="3">
    <source>
        <dbReference type="Proteomes" id="UP001632037"/>
    </source>
</evidence>
<evidence type="ECO:0000256" key="1">
    <source>
        <dbReference type="SAM" id="MobiDB-lite"/>
    </source>
</evidence>
<proteinExistence type="predicted"/>
<dbReference type="AlphaFoldDB" id="A0ABD3EZP5"/>